<dbReference type="InterPro" id="IPR002328">
    <property type="entry name" value="ADH_Zn_CS"/>
</dbReference>
<dbReference type="Gene3D" id="3.40.50.720">
    <property type="entry name" value="NAD(P)-binding Rossmann-like Domain"/>
    <property type="match status" value="1"/>
</dbReference>
<dbReference type="GO" id="GO:0008270">
    <property type="term" value="F:zinc ion binding"/>
    <property type="evidence" value="ECO:0007669"/>
    <property type="project" value="InterPro"/>
</dbReference>
<comment type="cofactor">
    <cofactor evidence="1 5">
        <name>Zn(2+)</name>
        <dbReference type="ChEBI" id="CHEBI:29105"/>
    </cofactor>
</comment>
<dbReference type="CDD" id="cd05283">
    <property type="entry name" value="CAD1"/>
    <property type="match status" value="1"/>
</dbReference>
<dbReference type="InterPro" id="IPR047109">
    <property type="entry name" value="CAD-like"/>
</dbReference>
<dbReference type="FunFam" id="3.40.50.720:FF:000022">
    <property type="entry name" value="Cinnamyl alcohol dehydrogenase"/>
    <property type="match status" value="1"/>
</dbReference>
<dbReference type="InterPro" id="IPR011032">
    <property type="entry name" value="GroES-like_sf"/>
</dbReference>
<dbReference type="SMART" id="SM00829">
    <property type="entry name" value="PKS_ER"/>
    <property type="match status" value="1"/>
</dbReference>
<dbReference type="InterPro" id="IPR036291">
    <property type="entry name" value="NAD(P)-bd_dom_sf"/>
</dbReference>
<evidence type="ECO:0000256" key="1">
    <source>
        <dbReference type="ARBA" id="ARBA00001947"/>
    </source>
</evidence>
<dbReference type="SUPFAM" id="SSF51735">
    <property type="entry name" value="NAD(P)-binding Rossmann-fold domains"/>
    <property type="match status" value="1"/>
</dbReference>
<sequence>MSYKAIQFRGSSSGEVVQKTHVHEPPKPDEVVVRVTHSGLCGTDLHYIDHDVVLGHEGIGIVQEVGSACKDLKVGDRVGWGYPHSTCGSCDACLTGNESYCPNAEMYGEAAYDQGSLSSLVVRKEQWLFKIPDSMSSEDAAPFMCGGATVWTPLIDFAKPYDRIGIVGIGGLGHLAIQFAAKTGCDVVVFSGSDDKREEAMKLGAREFYATKGVTDYTSFGMKPIDRLFITTSAKLDLSLFYSILNPQATVLPLTVSGGDLTAPYLPTVLRGYKIVGSKLATRFMQKKMLEFADRNEIHAMVEKYPMTLESVTKALRRLQDGKMRYRGVVSWEYQSEPNGYIGKQ</sequence>
<protein>
    <submittedName>
        <fullName evidence="7">NADP-dependent alcohol dehydrogenase</fullName>
    </submittedName>
</protein>
<dbReference type="Pfam" id="PF08240">
    <property type="entry name" value="ADH_N"/>
    <property type="match status" value="1"/>
</dbReference>
<evidence type="ECO:0000256" key="5">
    <source>
        <dbReference type="RuleBase" id="RU361277"/>
    </source>
</evidence>
<dbReference type="PROSITE" id="PS00065">
    <property type="entry name" value="D_2_HYDROXYACID_DH_1"/>
    <property type="match status" value="1"/>
</dbReference>
<dbReference type="Proteomes" id="UP000297245">
    <property type="component" value="Unassembled WGS sequence"/>
</dbReference>
<evidence type="ECO:0000313" key="8">
    <source>
        <dbReference type="Proteomes" id="UP000297245"/>
    </source>
</evidence>
<dbReference type="SUPFAM" id="SSF50129">
    <property type="entry name" value="GroES-like"/>
    <property type="match status" value="1"/>
</dbReference>
<keyword evidence="8" id="KW-1185">Reference proteome</keyword>
<evidence type="ECO:0000259" key="6">
    <source>
        <dbReference type="SMART" id="SM00829"/>
    </source>
</evidence>
<dbReference type="Pfam" id="PF00107">
    <property type="entry name" value="ADH_zinc_N"/>
    <property type="match status" value="1"/>
</dbReference>
<keyword evidence="2 5" id="KW-0479">Metal-binding</keyword>
<dbReference type="AlphaFoldDB" id="A0A4S8MQ13"/>
<dbReference type="PANTHER" id="PTHR42683">
    <property type="entry name" value="ALDEHYDE REDUCTASE"/>
    <property type="match status" value="1"/>
</dbReference>
<evidence type="ECO:0000313" key="7">
    <source>
        <dbReference type="EMBL" id="THV05113.1"/>
    </source>
</evidence>
<dbReference type="Gene3D" id="3.90.180.10">
    <property type="entry name" value="Medium-chain alcohol dehydrogenases, catalytic domain"/>
    <property type="match status" value="1"/>
</dbReference>
<dbReference type="InterPro" id="IPR029752">
    <property type="entry name" value="D-isomer_DH_CS1"/>
</dbReference>
<gene>
    <name evidence="7" type="ORF">K435DRAFT_713682</name>
</gene>
<dbReference type="InterPro" id="IPR020843">
    <property type="entry name" value="ER"/>
</dbReference>
<keyword evidence="3 5" id="KW-0862">Zinc</keyword>
<dbReference type="OrthoDB" id="1879366at2759"/>
<dbReference type="InterPro" id="IPR013149">
    <property type="entry name" value="ADH-like_C"/>
</dbReference>
<name>A0A4S8MQ13_DENBC</name>
<organism evidence="7 8">
    <name type="scientific">Dendrothele bispora (strain CBS 962.96)</name>
    <dbReference type="NCBI Taxonomy" id="1314807"/>
    <lineage>
        <taxon>Eukaryota</taxon>
        <taxon>Fungi</taxon>
        <taxon>Dikarya</taxon>
        <taxon>Basidiomycota</taxon>
        <taxon>Agaricomycotina</taxon>
        <taxon>Agaricomycetes</taxon>
        <taxon>Agaricomycetidae</taxon>
        <taxon>Agaricales</taxon>
        <taxon>Agaricales incertae sedis</taxon>
        <taxon>Dendrothele</taxon>
    </lineage>
</organism>
<dbReference type="EMBL" id="ML179051">
    <property type="protein sequence ID" value="THV05113.1"/>
    <property type="molecule type" value="Genomic_DNA"/>
</dbReference>
<comment type="similarity">
    <text evidence="5">Belongs to the zinc-containing alcohol dehydrogenase family.</text>
</comment>
<dbReference type="InterPro" id="IPR013154">
    <property type="entry name" value="ADH-like_N"/>
</dbReference>
<dbReference type="GO" id="GO:0016616">
    <property type="term" value="F:oxidoreductase activity, acting on the CH-OH group of donors, NAD or NADP as acceptor"/>
    <property type="evidence" value="ECO:0007669"/>
    <property type="project" value="InterPro"/>
</dbReference>
<keyword evidence="4" id="KW-0560">Oxidoreductase</keyword>
<evidence type="ECO:0000256" key="2">
    <source>
        <dbReference type="ARBA" id="ARBA00022723"/>
    </source>
</evidence>
<reference evidence="7 8" key="1">
    <citation type="journal article" date="2019" name="Nat. Ecol. Evol.">
        <title>Megaphylogeny resolves global patterns of mushroom evolution.</title>
        <authorList>
            <person name="Varga T."/>
            <person name="Krizsan K."/>
            <person name="Foldi C."/>
            <person name="Dima B."/>
            <person name="Sanchez-Garcia M."/>
            <person name="Sanchez-Ramirez S."/>
            <person name="Szollosi G.J."/>
            <person name="Szarkandi J.G."/>
            <person name="Papp V."/>
            <person name="Albert L."/>
            <person name="Andreopoulos W."/>
            <person name="Angelini C."/>
            <person name="Antonin V."/>
            <person name="Barry K.W."/>
            <person name="Bougher N.L."/>
            <person name="Buchanan P."/>
            <person name="Buyck B."/>
            <person name="Bense V."/>
            <person name="Catcheside P."/>
            <person name="Chovatia M."/>
            <person name="Cooper J."/>
            <person name="Damon W."/>
            <person name="Desjardin D."/>
            <person name="Finy P."/>
            <person name="Geml J."/>
            <person name="Haridas S."/>
            <person name="Hughes K."/>
            <person name="Justo A."/>
            <person name="Karasinski D."/>
            <person name="Kautmanova I."/>
            <person name="Kiss B."/>
            <person name="Kocsube S."/>
            <person name="Kotiranta H."/>
            <person name="LaButti K.M."/>
            <person name="Lechner B.E."/>
            <person name="Liimatainen K."/>
            <person name="Lipzen A."/>
            <person name="Lukacs Z."/>
            <person name="Mihaltcheva S."/>
            <person name="Morgado L.N."/>
            <person name="Niskanen T."/>
            <person name="Noordeloos M.E."/>
            <person name="Ohm R.A."/>
            <person name="Ortiz-Santana B."/>
            <person name="Ovrebo C."/>
            <person name="Racz N."/>
            <person name="Riley R."/>
            <person name="Savchenko A."/>
            <person name="Shiryaev A."/>
            <person name="Soop K."/>
            <person name="Spirin V."/>
            <person name="Szebenyi C."/>
            <person name="Tomsovsky M."/>
            <person name="Tulloss R.E."/>
            <person name="Uehling J."/>
            <person name="Grigoriev I.V."/>
            <person name="Vagvolgyi C."/>
            <person name="Papp T."/>
            <person name="Martin F.M."/>
            <person name="Miettinen O."/>
            <person name="Hibbett D.S."/>
            <person name="Nagy L.G."/>
        </authorList>
    </citation>
    <scope>NUCLEOTIDE SEQUENCE [LARGE SCALE GENOMIC DNA]</scope>
    <source>
        <strain evidence="7 8">CBS 962.96</strain>
    </source>
</reference>
<proteinExistence type="inferred from homology"/>
<dbReference type="PROSITE" id="PS00059">
    <property type="entry name" value="ADH_ZINC"/>
    <property type="match status" value="1"/>
</dbReference>
<evidence type="ECO:0000256" key="4">
    <source>
        <dbReference type="ARBA" id="ARBA00023002"/>
    </source>
</evidence>
<accession>A0A4S8MQ13</accession>
<feature type="domain" description="Enoyl reductase (ER)" evidence="6">
    <location>
        <begin position="10"/>
        <end position="330"/>
    </location>
</feature>
<evidence type="ECO:0000256" key="3">
    <source>
        <dbReference type="ARBA" id="ARBA00022833"/>
    </source>
</evidence>